<keyword evidence="1" id="KW-1133">Transmembrane helix</keyword>
<feature type="transmembrane region" description="Helical" evidence="1">
    <location>
        <begin position="38"/>
        <end position="57"/>
    </location>
</feature>
<dbReference type="Proteomes" id="UP000554482">
    <property type="component" value="Unassembled WGS sequence"/>
</dbReference>
<protein>
    <submittedName>
        <fullName evidence="2">Uncharacterized protein</fullName>
    </submittedName>
</protein>
<reference evidence="2 3" key="1">
    <citation type="submission" date="2020-06" db="EMBL/GenBank/DDBJ databases">
        <title>Transcriptomic and genomic resources for Thalictrum thalictroides and T. hernandezii: Facilitating candidate gene discovery in an emerging model plant lineage.</title>
        <authorList>
            <person name="Arias T."/>
            <person name="Riano-Pachon D.M."/>
            <person name="Di Stilio V.S."/>
        </authorList>
    </citation>
    <scope>NUCLEOTIDE SEQUENCE [LARGE SCALE GENOMIC DNA]</scope>
    <source>
        <strain evidence="3">cv. WT478/WT964</strain>
        <tissue evidence="2">Leaves</tissue>
    </source>
</reference>
<evidence type="ECO:0000256" key="1">
    <source>
        <dbReference type="SAM" id="Phobius"/>
    </source>
</evidence>
<keyword evidence="3" id="KW-1185">Reference proteome</keyword>
<accession>A0A7J6XBH4</accession>
<dbReference type="EMBL" id="JABWDY010003072">
    <property type="protein sequence ID" value="KAF5206185.1"/>
    <property type="molecule type" value="Genomic_DNA"/>
</dbReference>
<comment type="caution">
    <text evidence="2">The sequence shown here is derived from an EMBL/GenBank/DDBJ whole genome shotgun (WGS) entry which is preliminary data.</text>
</comment>
<organism evidence="2 3">
    <name type="scientific">Thalictrum thalictroides</name>
    <name type="common">Rue-anemone</name>
    <name type="synonym">Anemone thalictroides</name>
    <dbReference type="NCBI Taxonomy" id="46969"/>
    <lineage>
        <taxon>Eukaryota</taxon>
        <taxon>Viridiplantae</taxon>
        <taxon>Streptophyta</taxon>
        <taxon>Embryophyta</taxon>
        <taxon>Tracheophyta</taxon>
        <taxon>Spermatophyta</taxon>
        <taxon>Magnoliopsida</taxon>
        <taxon>Ranunculales</taxon>
        <taxon>Ranunculaceae</taxon>
        <taxon>Thalictroideae</taxon>
        <taxon>Thalictrum</taxon>
    </lineage>
</organism>
<gene>
    <name evidence="2" type="ORF">FRX31_004228</name>
</gene>
<proteinExistence type="predicted"/>
<evidence type="ECO:0000313" key="2">
    <source>
        <dbReference type="EMBL" id="KAF5206185.1"/>
    </source>
</evidence>
<keyword evidence="1" id="KW-0472">Membrane</keyword>
<name>A0A7J6XBH4_THATH</name>
<evidence type="ECO:0000313" key="3">
    <source>
        <dbReference type="Proteomes" id="UP000554482"/>
    </source>
</evidence>
<sequence>MEQECRIIPACGSNRFLSSVDLDHLDVRFAMKEYKKKGPALMIVTVTWLCNIIWIKLAKLPPT</sequence>
<dbReference type="AlphaFoldDB" id="A0A7J6XBH4"/>
<keyword evidence="1" id="KW-0812">Transmembrane</keyword>